<evidence type="ECO:0000313" key="5">
    <source>
        <dbReference type="Proteomes" id="UP000186079"/>
    </source>
</evidence>
<gene>
    <name evidence="2" type="ORF">PT85_03975</name>
    <name evidence="3" type="ORF">SAMN05421672_101225</name>
</gene>
<dbReference type="InterPro" id="IPR011250">
    <property type="entry name" value="OMP/PagP_B-barrel"/>
</dbReference>
<proteinExistence type="predicted"/>
<evidence type="ECO:0000313" key="4">
    <source>
        <dbReference type="Proteomes" id="UP000030980"/>
    </source>
</evidence>
<keyword evidence="1" id="KW-0732">Signal</keyword>
<protein>
    <recommendedName>
        <fullName evidence="6">Outer membrane protein beta-barrel domain-containing protein</fullName>
    </recommendedName>
</protein>
<dbReference type="EMBL" id="JTAK01000002">
    <property type="protein sequence ID" value="KHO65261.1"/>
    <property type="molecule type" value="Genomic_DNA"/>
</dbReference>
<dbReference type="Proteomes" id="UP000186079">
    <property type="component" value="Unassembled WGS sequence"/>
</dbReference>
<dbReference type="Proteomes" id="UP000030980">
    <property type="component" value="Unassembled WGS sequence"/>
</dbReference>
<dbReference type="AlphaFoldDB" id="A0A0B3BW48"/>
<reference evidence="3 5" key="2">
    <citation type="submission" date="2017-01" db="EMBL/GenBank/DDBJ databases">
        <authorList>
            <person name="Mah S.A."/>
            <person name="Swanson W.J."/>
            <person name="Moy G.W."/>
            <person name="Vacquier V.D."/>
        </authorList>
    </citation>
    <scope>NUCLEOTIDE SEQUENCE [LARGE SCALE GENOMIC DNA]</scope>
    <source>
        <strain evidence="3 5">ATCC 29606</strain>
    </source>
</reference>
<name>A0A0B3BW48_9PSED</name>
<evidence type="ECO:0000313" key="2">
    <source>
        <dbReference type="EMBL" id="KHO65261.1"/>
    </source>
</evidence>
<accession>A0A0B3BW48</accession>
<evidence type="ECO:0000313" key="3">
    <source>
        <dbReference type="EMBL" id="SIP89667.1"/>
    </source>
</evidence>
<feature type="chain" id="PRO_5015034559" description="Outer membrane protein beta-barrel domain-containing protein" evidence="1">
    <location>
        <begin position="22"/>
        <end position="171"/>
    </location>
</feature>
<feature type="signal peptide" evidence="1">
    <location>
        <begin position="1"/>
        <end position="21"/>
    </location>
</feature>
<dbReference type="STRING" id="706570.PT85_03975"/>
<dbReference type="Gene3D" id="2.40.160.20">
    <property type="match status" value="1"/>
</dbReference>
<keyword evidence="4" id="KW-1185">Reference proteome</keyword>
<reference evidence="2 4" key="1">
    <citation type="submission" date="2014-11" db="EMBL/GenBank/DDBJ databases">
        <title>Genome sequence of Pseudomonas tuomuerensis JCM 14085.</title>
        <authorList>
            <person name="Shin S.-K."/>
            <person name="Yi H."/>
        </authorList>
    </citation>
    <scope>NUCLEOTIDE SEQUENCE [LARGE SCALE GENOMIC DNA]</scope>
    <source>
        <strain evidence="2 4">JCM 14085</strain>
    </source>
</reference>
<evidence type="ECO:0000256" key="1">
    <source>
        <dbReference type="SAM" id="SignalP"/>
    </source>
</evidence>
<sequence length="171" mass="18561">MKRFMSLSVLAAALLPVAVLAAPTAGTQEITLSGAGSSDKDFDSTLLNVQGSWGQYLNDSSLWGIRQFVGIFDTEGESTKFQGATRVFYDYHFGTGNTRPFIGASLGGIYGDNVDDTFMAGPEIGLKHWVNDSTFITGMVEYQFLFDSGSEAEDTYDDGTLFYSLGLGYNF</sequence>
<dbReference type="RefSeq" id="WP_027588799.1">
    <property type="nucleotide sequence ID" value="NZ_FMUP01000001.1"/>
</dbReference>
<evidence type="ECO:0008006" key="6">
    <source>
        <dbReference type="Google" id="ProtNLM"/>
    </source>
</evidence>
<dbReference type="SUPFAM" id="SSF56925">
    <property type="entry name" value="OMPA-like"/>
    <property type="match status" value="1"/>
</dbReference>
<organism evidence="2 4">
    <name type="scientific">Pseudomonas flexibilis</name>
    <dbReference type="NCBI Taxonomy" id="706570"/>
    <lineage>
        <taxon>Bacteria</taxon>
        <taxon>Pseudomonadati</taxon>
        <taxon>Pseudomonadota</taxon>
        <taxon>Gammaproteobacteria</taxon>
        <taxon>Pseudomonadales</taxon>
        <taxon>Pseudomonadaceae</taxon>
        <taxon>Pseudomonas</taxon>
    </lineage>
</organism>
<dbReference type="EMBL" id="FTMC01000001">
    <property type="protein sequence ID" value="SIP89667.1"/>
    <property type="molecule type" value="Genomic_DNA"/>
</dbReference>